<reference evidence="3 4" key="1">
    <citation type="journal article" date="2012" name="PLoS ONE">
        <title>Genome sequence and transcriptome analysis of the radioresistant bacterium Deinococcus gobiensis: insights into the extreme environmental adaptations.</title>
        <authorList>
            <person name="Yuan M."/>
            <person name="Chen M."/>
            <person name="Zhang W."/>
            <person name="Lu W."/>
            <person name="Wang J."/>
            <person name="Yang M."/>
            <person name="Zhao P."/>
            <person name="Tang R."/>
            <person name="Li X."/>
            <person name="Hao Y."/>
            <person name="Zhou Z."/>
            <person name="Zhan Y."/>
            <person name="Yu H."/>
            <person name="Teng C."/>
            <person name="Yan Y."/>
            <person name="Ping S."/>
            <person name="Wang Y."/>
            <person name="Lin M."/>
        </authorList>
    </citation>
    <scope>NUCLEOTIDE SEQUENCE [LARGE SCALE GENOMIC DNA]</scope>
    <source>
        <strain evidence="4">DSM 21396 / JCM 16679 / CGMCC 1.7299 / I-0</strain>
        <plasmid evidence="3">P2</plasmid>
    </source>
</reference>
<sequence>MTLLLEEALDYLGWGWSILPIHAGNEHDKNPHSSLLIRTGYFRRDEEDRVRATWKPLQLQAPTVDQVTHWFQSSGAQVGVALVTGQISGRIVIDFDGEEGRAFAHELDVRPHVRTGGGYHWHLQAPPWPTRNLVGKQHPHAPDCVDVRGDGGNAVLPPTSTRKGPYLWLRDPRDPDPIEAVPEDLREALGLVRPAMPSMPTGSYTGPLPQGSKRFPSQRILDWALGKVNAGGGGRNDVGNQLAWALYNNGYDDEEVARVGHAYVQLVGHLHLPAYTWAEFQASQRSAKAADRGEPWGQPAAPGSTGEKRAQSPAQALEGVFSTLTPEDQARGAFLLAYAWASERRPLPDTVKYLRLIGHAGAAQTARQAYEAAERGHAQTGTLEGFLAARQVRLGRGA</sequence>
<keyword evidence="3" id="KW-0614">Plasmid</keyword>
<protein>
    <submittedName>
        <fullName evidence="3">Bifunctional DNA primase/polymerase</fullName>
    </submittedName>
</protein>
<dbReference type="PATRIC" id="fig|745776.4.peg.3585"/>
<geneLocation type="plasmid" evidence="3 4">
    <name>P2</name>
</geneLocation>
<dbReference type="AlphaFoldDB" id="H8H1V0"/>
<dbReference type="RefSeq" id="WP_014686592.1">
    <property type="nucleotide sequence ID" value="NC_017791.1"/>
</dbReference>
<feature type="region of interest" description="Disordered" evidence="1">
    <location>
        <begin position="286"/>
        <end position="314"/>
    </location>
</feature>
<proteinExistence type="predicted"/>
<dbReference type="EMBL" id="CP002193">
    <property type="protein sequence ID" value="AFD27497.1"/>
    <property type="molecule type" value="Genomic_DNA"/>
</dbReference>
<name>H8H1V0_DEIGI</name>
<feature type="domain" description="DNA primase/polymerase bifunctional N-terminal" evidence="2">
    <location>
        <begin position="8"/>
        <end position="185"/>
    </location>
</feature>
<gene>
    <name evidence="3" type="ordered locus">DGo_PB0228</name>
</gene>
<evidence type="ECO:0000313" key="3">
    <source>
        <dbReference type="EMBL" id="AFD27497.1"/>
    </source>
</evidence>
<dbReference type="OrthoDB" id="158067at2"/>
<dbReference type="KEGG" id="dgo:DGo_PB0228"/>
<dbReference type="Proteomes" id="UP000007575">
    <property type="component" value="Plasmid P2"/>
</dbReference>
<evidence type="ECO:0000259" key="2">
    <source>
        <dbReference type="SMART" id="SM00943"/>
    </source>
</evidence>
<organism evidence="3 4">
    <name type="scientific">Deinococcus gobiensis (strain DSM 21396 / JCM 16679 / CGMCC 1.7299 / I-0)</name>
    <dbReference type="NCBI Taxonomy" id="745776"/>
    <lineage>
        <taxon>Bacteria</taxon>
        <taxon>Thermotogati</taxon>
        <taxon>Deinococcota</taxon>
        <taxon>Deinococci</taxon>
        <taxon>Deinococcales</taxon>
        <taxon>Deinococcaceae</taxon>
        <taxon>Deinococcus</taxon>
    </lineage>
</organism>
<dbReference type="InterPro" id="IPR015330">
    <property type="entry name" value="DNA_primase/pol_bifunc_N"/>
</dbReference>
<dbReference type="HOGENOM" id="CLU_057290_0_0_0"/>
<evidence type="ECO:0000256" key="1">
    <source>
        <dbReference type="SAM" id="MobiDB-lite"/>
    </source>
</evidence>
<dbReference type="Pfam" id="PF09250">
    <property type="entry name" value="Prim-Pol"/>
    <property type="match status" value="1"/>
</dbReference>
<accession>H8H1V0</accession>
<dbReference type="SUPFAM" id="SSF56747">
    <property type="entry name" value="Prim-pol domain"/>
    <property type="match status" value="1"/>
</dbReference>
<evidence type="ECO:0000313" key="4">
    <source>
        <dbReference type="Proteomes" id="UP000007575"/>
    </source>
</evidence>
<keyword evidence="4" id="KW-1185">Reference proteome</keyword>
<dbReference type="SMART" id="SM00943">
    <property type="entry name" value="Prim-Pol"/>
    <property type="match status" value="1"/>
</dbReference>